<evidence type="ECO:0000256" key="6">
    <source>
        <dbReference type="ARBA" id="ARBA00023002"/>
    </source>
</evidence>
<keyword evidence="12" id="KW-1185">Reference proteome</keyword>
<dbReference type="PROSITE" id="PS00059">
    <property type="entry name" value="ADH_ZINC"/>
    <property type="match status" value="1"/>
</dbReference>
<name>A0A852X1U5_9MICO</name>
<evidence type="ECO:0000259" key="10">
    <source>
        <dbReference type="Pfam" id="PF08240"/>
    </source>
</evidence>
<reference evidence="11 12" key="1">
    <citation type="submission" date="2020-07" db="EMBL/GenBank/DDBJ databases">
        <title>Sequencing the genomes of 1000 actinobacteria strains.</title>
        <authorList>
            <person name="Klenk H.-P."/>
        </authorList>
    </citation>
    <scope>NUCLEOTIDE SEQUENCE [LARGE SCALE GENOMIC DNA]</scope>
    <source>
        <strain evidence="11 12">DSM 8598</strain>
    </source>
</reference>
<evidence type="ECO:0000313" key="11">
    <source>
        <dbReference type="EMBL" id="NYG21404.1"/>
    </source>
</evidence>
<dbReference type="Pfam" id="PF00107">
    <property type="entry name" value="ADH_zinc_N"/>
    <property type="match status" value="1"/>
</dbReference>
<dbReference type="InterPro" id="IPR017743">
    <property type="entry name" value="ADH_phosphonate_catab-assoc"/>
</dbReference>
<dbReference type="RefSeq" id="WP_179551354.1">
    <property type="nucleotide sequence ID" value="NZ_JACCFI010000001.1"/>
</dbReference>
<keyword evidence="5 8" id="KW-0862">Zinc</keyword>
<evidence type="ECO:0000256" key="4">
    <source>
        <dbReference type="ARBA" id="ARBA00022723"/>
    </source>
</evidence>
<dbReference type="NCBIfam" id="TIGR03366">
    <property type="entry name" value="HpnZ_proposed"/>
    <property type="match status" value="1"/>
</dbReference>
<sequence length="387" mass="39871">MSMHTVVRVGDLDVIVKPSPVAMVWYEPGRPHEALAAPGVRLAPGEALVEVELATVCGSDVHTVSGHRSAPAPLVLGHEQVGRVVAVGDGAVRADGSPLALGDRVVWSVTVSCGDCDRCRRGLAQKCRTLAKYGHERVHRGWELSGGFATHVQLRAGTATVRVSETLPAAIAAPASCATATAVAALDAAAARVELDGALLLVTGAGMIGLSVAAMAVEAGAEVIVADPDASRRAFARRLGAVTVDPLARGAAPERLDAVLARFAERGLTEVLVAIEASGTAAAVRTVLDVIGVGGVAVLVGSVSPGSEVSLDPETIVRRLATVTGVHNYTAVQLERAVAFLERAWQQLPFEELVGATHPLAELDLALEEAATGLHVRVGVAPGRRLI</sequence>
<protein>
    <recommendedName>
        <fullName evidence="3">alcohol dehydrogenase</fullName>
        <ecNumber evidence="3">1.1.1.1</ecNumber>
    </recommendedName>
</protein>
<dbReference type="Gene3D" id="3.90.180.10">
    <property type="entry name" value="Medium-chain alcohol dehydrogenases, catalytic domain"/>
    <property type="match status" value="1"/>
</dbReference>
<evidence type="ECO:0000256" key="5">
    <source>
        <dbReference type="ARBA" id="ARBA00022833"/>
    </source>
</evidence>
<dbReference type="InterPro" id="IPR011032">
    <property type="entry name" value="GroES-like_sf"/>
</dbReference>
<dbReference type="EMBL" id="JACCFI010000001">
    <property type="protein sequence ID" value="NYG21404.1"/>
    <property type="molecule type" value="Genomic_DNA"/>
</dbReference>
<dbReference type="SUPFAM" id="SSF50129">
    <property type="entry name" value="GroES-like"/>
    <property type="match status" value="1"/>
</dbReference>
<dbReference type="GO" id="GO:0005737">
    <property type="term" value="C:cytoplasm"/>
    <property type="evidence" value="ECO:0007669"/>
    <property type="project" value="TreeGrafter"/>
</dbReference>
<evidence type="ECO:0000313" key="12">
    <source>
        <dbReference type="Proteomes" id="UP000549066"/>
    </source>
</evidence>
<dbReference type="EC" id="1.1.1.1" evidence="3"/>
<dbReference type="GO" id="GO:0008270">
    <property type="term" value="F:zinc ion binding"/>
    <property type="evidence" value="ECO:0007669"/>
    <property type="project" value="InterPro"/>
</dbReference>
<gene>
    <name evidence="11" type="ORF">BJY17_002151</name>
</gene>
<keyword evidence="7" id="KW-0520">NAD</keyword>
<feature type="domain" description="Alcohol dehydrogenase-like N-terminal" evidence="10">
    <location>
        <begin position="44"/>
        <end position="158"/>
    </location>
</feature>
<accession>A0A852X1U5</accession>
<comment type="similarity">
    <text evidence="2 8">Belongs to the zinc-containing alcohol dehydrogenase family.</text>
</comment>
<dbReference type="InterPro" id="IPR013154">
    <property type="entry name" value="ADH-like_N"/>
</dbReference>
<dbReference type="SUPFAM" id="SSF51735">
    <property type="entry name" value="NAD(P)-binding Rossmann-fold domains"/>
    <property type="match status" value="1"/>
</dbReference>
<dbReference type="PANTHER" id="PTHR42940">
    <property type="entry name" value="ALCOHOL DEHYDROGENASE 1-RELATED"/>
    <property type="match status" value="1"/>
</dbReference>
<proteinExistence type="inferred from homology"/>
<evidence type="ECO:0000256" key="8">
    <source>
        <dbReference type="RuleBase" id="RU361277"/>
    </source>
</evidence>
<dbReference type="Proteomes" id="UP000549066">
    <property type="component" value="Unassembled WGS sequence"/>
</dbReference>
<evidence type="ECO:0000256" key="7">
    <source>
        <dbReference type="ARBA" id="ARBA00023027"/>
    </source>
</evidence>
<evidence type="ECO:0000256" key="2">
    <source>
        <dbReference type="ARBA" id="ARBA00008072"/>
    </source>
</evidence>
<keyword evidence="6" id="KW-0560">Oxidoreductase</keyword>
<dbReference type="AlphaFoldDB" id="A0A852X1U5"/>
<evidence type="ECO:0000259" key="9">
    <source>
        <dbReference type="Pfam" id="PF00107"/>
    </source>
</evidence>
<evidence type="ECO:0000256" key="3">
    <source>
        <dbReference type="ARBA" id="ARBA00013190"/>
    </source>
</evidence>
<dbReference type="InterPro" id="IPR002328">
    <property type="entry name" value="ADH_Zn_CS"/>
</dbReference>
<evidence type="ECO:0000256" key="1">
    <source>
        <dbReference type="ARBA" id="ARBA00001947"/>
    </source>
</evidence>
<dbReference type="PANTHER" id="PTHR42940:SF3">
    <property type="entry name" value="ALCOHOL DEHYDROGENASE 1-RELATED"/>
    <property type="match status" value="1"/>
</dbReference>
<organism evidence="11 12">
    <name type="scientific">Agromyces hippuratus</name>
    <dbReference type="NCBI Taxonomy" id="286438"/>
    <lineage>
        <taxon>Bacteria</taxon>
        <taxon>Bacillati</taxon>
        <taxon>Actinomycetota</taxon>
        <taxon>Actinomycetes</taxon>
        <taxon>Micrococcales</taxon>
        <taxon>Microbacteriaceae</taxon>
        <taxon>Agromyces</taxon>
    </lineage>
</organism>
<comment type="cofactor">
    <cofactor evidence="1 8">
        <name>Zn(2+)</name>
        <dbReference type="ChEBI" id="CHEBI:29105"/>
    </cofactor>
</comment>
<keyword evidence="4 8" id="KW-0479">Metal-binding</keyword>
<feature type="domain" description="Alcohol dehydrogenase-like C-terminal" evidence="9">
    <location>
        <begin position="208"/>
        <end position="342"/>
    </location>
</feature>
<dbReference type="InterPro" id="IPR013149">
    <property type="entry name" value="ADH-like_C"/>
</dbReference>
<dbReference type="Pfam" id="PF08240">
    <property type="entry name" value="ADH_N"/>
    <property type="match status" value="1"/>
</dbReference>
<dbReference type="Gene3D" id="3.40.50.720">
    <property type="entry name" value="NAD(P)-binding Rossmann-like Domain"/>
    <property type="match status" value="1"/>
</dbReference>
<comment type="caution">
    <text evidence="11">The sequence shown here is derived from an EMBL/GenBank/DDBJ whole genome shotgun (WGS) entry which is preliminary data.</text>
</comment>
<dbReference type="InterPro" id="IPR036291">
    <property type="entry name" value="NAD(P)-bd_dom_sf"/>
</dbReference>
<dbReference type="GO" id="GO:0004022">
    <property type="term" value="F:alcohol dehydrogenase (NAD+) activity"/>
    <property type="evidence" value="ECO:0007669"/>
    <property type="project" value="UniProtKB-EC"/>
</dbReference>